<evidence type="ECO:0000259" key="2">
    <source>
        <dbReference type="Pfam" id="PF00561"/>
    </source>
</evidence>
<dbReference type="InterPro" id="IPR050266">
    <property type="entry name" value="AB_hydrolase_sf"/>
</dbReference>
<dbReference type="AlphaFoldDB" id="A0A8J3YCJ8"/>
<evidence type="ECO:0000313" key="3">
    <source>
        <dbReference type="EMBL" id="GIJ05409.1"/>
    </source>
</evidence>
<dbReference type="EMBL" id="BOOY01000033">
    <property type="protein sequence ID" value="GIJ05409.1"/>
    <property type="molecule type" value="Genomic_DNA"/>
</dbReference>
<reference evidence="3" key="1">
    <citation type="submission" date="2021-01" db="EMBL/GenBank/DDBJ databases">
        <title>Whole genome shotgun sequence of Spirilliplanes yamanashiensis NBRC 15828.</title>
        <authorList>
            <person name="Komaki H."/>
            <person name="Tamura T."/>
        </authorList>
    </citation>
    <scope>NUCLEOTIDE SEQUENCE</scope>
    <source>
        <strain evidence="3">NBRC 15828</strain>
    </source>
</reference>
<dbReference type="PANTHER" id="PTHR43798:SF33">
    <property type="entry name" value="HYDROLASE, PUTATIVE (AFU_ORTHOLOGUE AFUA_2G14860)-RELATED"/>
    <property type="match status" value="1"/>
</dbReference>
<feature type="compositionally biased region" description="Low complexity" evidence="1">
    <location>
        <begin position="16"/>
        <end position="28"/>
    </location>
</feature>
<keyword evidence="4" id="KW-1185">Reference proteome</keyword>
<proteinExistence type="predicted"/>
<evidence type="ECO:0000256" key="1">
    <source>
        <dbReference type="SAM" id="MobiDB-lite"/>
    </source>
</evidence>
<dbReference type="Proteomes" id="UP000652013">
    <property type="component" value="Unassembled WGS sequence"/>
</dbReference>
<dbReference type="PANTHER" id="PTHR43798">
    <property type="entry name" value="MONOACYLGLYCEROL LIPASE"/>
    <property type="match status" value="1"/>
</dbReference>
<dbReference type="Gene3D" id="3.40.50.1820">
    <property type="entry name" value="alpha/beta hydrolase"/>
    <property type="match status" value="1"/>
</dbReference>
<dbReference type="SUPFAM" id="SSF53474">
    <property type="entry name" value="alpha/beta-Hydrolases"/>
    <property type="match status" value="1"/>
</dbReference>
<comment type="caution">
    <text evidence="3">The sequence shown here is derived from an EMBL/GenBank/DDBJ whole genome shotgun (WGS) entry which is preliminary data.</text>
</comment>
<dbReference type="InterPro" id="IPR000073">
    <property type="entry name" value="AB_hydrolase_1"/>
</dbReference>
<accession>A0A8J3YCJ8</accession>
<feature type="region of interest" description="Disordered" evidence="1">
    <location>
        <begin position="1"/>
        <end position="41"/>
    </location>
</feature>
<feature type="domain" description="AB hydrolase-1" evidence="2">
    <location>
        <begin position="94"/>
        <end position="196"/>
    </location>
</feature>
<dbReference type="GO" id="GO:0016020">
    <property type="term" value="C:membrane"/>
    <property type="evidence" value="ECO:0007669"/>
    <property type="project" value="TreeGrafter"/>
</dbReference>
<gene>
    <name evidence="3" type="ORF">Sya03_47610</name>
</gene>
<name>A0A8J3YCJ8_9ACTN</name>
<protein>
    <submittedName>
        <fullName evidence="3">Carboxylesterase</fullName>
    </submittedName>
</protein>
<dbReference type="InterPro" id="IPR029058">
    <property type="entry name" value="AB_hydrolase_fold"/>
</dbReference>
<evidence type="ECO:0000313" key="4">
    <source>
        <dbReference type="Proteomes" id="UP000652013"/>
    </source>
</evidence>
<organism evidence="3 4">
    <name type="scientific">Spirilliplanes yamanashiensis</name>
    <dbReference type="NCBI Taxonomy" id="42233"/>
    <lineage>
        <taxon>Bacteria</taxon>
        <taxon>Bacillati</taxon>
        <taxon>Actinomycetota</taxon>
        <taxon>Actinomycetes</taxon>
        <taxon>Micromonosporales</taxon>
        <taxon>Micromonosporaceae</taxon>
        <taxon>Spirilliplanes</taxon>
    </lineage>
</organism>
<dbReference type="Pfam" id="PF00561">
    <property type="entry name" value="Abhydrolase_1"/>
    <property type="match status" value="1"/>
</dbReference>
<dbReference type="GO" id="GO:0003824">
    <property type="term" value="F:catalytic activity"/>
    <property type="evidence" value="ECO:0007669"/>
    <property type="project" value="UniProtKB-ARBA"/>
</dbReference>
<sequence>MPHDAQPGEFRHEAPGTRTRSGGITRIRAGGGSGRLPGMTTSTSAAFRTADDERRFGAAYDAALARWPVPVTPLDVPTQYGTTRVNAAGRPDRPPLLLLSGGGATSASWWANVGALVAVRRVYAVDHLGDAGRSVPAGRPMTTRAALLDWLTQVLDGLGVGRADVCGHSYGGWQAAALAVHAPGRVGRLALLDPTSVFGGFAPRYLLRAAPMLLRPTEARVRRFLAWETGGPAGEWADLQVLAATAFRAARPVPPRRPDVGALSAPLAVLVAGRSRSHDPARVARQARELFPSAVVEVLPGATHHSLPWREAAAVDDALVRFLD</sequence>